<feature type="signal peptide" evidence="1">
    <location>
        <begin position="1"/>
        <end position="27"/>
    </location>
</feature>
<dbReference type="SUPFAM" id="SSF49299">
    <property type="entry name" value="PKD domain"/>
    <property type="match status" value="1"/>
</dbReference>
<dbReference type="eggNOG" id="COG3934">
    <property type="taxonomic scope" value="Bacteria"/>
</dbReference>
<dbReference type="PROSITE" id="PS50268">
    <property type="entry name" value="CADHERIN_2"/>
    <property type="match status" value="1"/>
</dbReference>
<evidence type="ECO:0000256" key="1">
    <source>
        <dbReference type="SAM" id="SignalP"/>
    </source>
</evidence>
<dbReference type="GO" id="GO:0005975">
    <property type="term" value="P:carbohydrate metabolic process"/>
    <property type="evidence" value="ECO:0007669"/>
    <property type="project" value="InterPro"/>
</dbReference>
<dbReference type="SMART" id="SM00089">
    <property type="entry name" value="PKD"/>
    <property type="match status" value="3"/>
</dbReference>
<dbReference type="Gene3D" id="2.60.120.260">
    <property type="entry name" value="Galactose-binding domain-like"/>
    <property type="match status" value="3"/>
</dbReference>
<dbReference type="Proteomes" id="UP000019426">
    <property type="component" value="Chromosome M2/40_rep1"/>
</dbReference>
<dbReference type="InterPro" id="IPR035986">
    <property type="entry name" value="PKD_dom_sf"/>
</dbReference>
<proteinExistence type="predicted"/>
<dbReference type="InterPro" id="IPR013783">
    <property type="entry name" value="Ig-like_fold"/>
</dbReference>
<dbReference type="Gene3D" id="3.20.20.80">
    <property type="entry name" value="Glycosidases"/>
    <property type="match status" value="2"/>
</dbReference>
<dbReference type="InterPro" id="IPR006047">
    <property type="entry name" value="GH13_cat_dom"/>
</dbReference>
<dbReference type="InterPro" id="IPR002126">
    <property type="entry name" value="Cadherin-like_dom"/>
</dbReference>
<dbReference type="HOGENOM" id="CLU_004189_0_0_9"/>
<feature type="chain" id="PRO_5004880778" description="Cadherin domain-containing protein" evidence="1">
    <location>
        <begin position="28"/>
        <end position="1508"/>
    </location>
</feature>
<reference evidence="3 4" key="1">
    <citation type="submission" date="2013-11" db="EMBL/GenBank/DDBJ databases">
        <title>Complete genome sequence of Clostridum sp. M2/40.</title>
        <authorList>
            <person name="Wibberg D."/>
            <person name="Puehler A."/>
            <person name="Schlueter A."/>
        </authorList>
    </citation>
    <scope>NUCLEOTIDE SEQUENCE [LARGE SCALE GENOMIC DNA]</scope>
    <source>
        <strain evidence="4">M2/40</strain>
    </source>
</reference>
<dbReference type="GO" id="GO:0007156">
    <property type="term" value="P:homophilic cell adhesion via plasma membrane adhesion molecules"/>
    <property type="evidence" value="ECO:0007669"/>
    <property type="project" value="InterPro"/>
</dbReference>
<protein>
    <recommendedName>
        <fullName evidence="2">Cadherin domain-containing protein</fullName>
    </recommendedName>
</protein>
<dbReference type="GO" id="GO:0016020">
    <property type="term" value="C:membrane"/>
    <property type="evidence" value="ECO:0007669"/>
    <property type="project" value="InterPro"/>
</dbReference>
<name>W6S0Z4_9CLOT</name>
<evidence type="ECO:0000313" key="4">
    <source>
        <dbReference type="Proteomes" id="UP000019426"/>
    </source>
</evidence>
<dbReference type="SUPFAM" id="SSF51445">
    <property type="entry name" value="(Trans)glycosidases"/>
    <property type="match status" value="1"/>
</dbReference>
<dbReference type="CDD" id="cd00146">
    <property type="entry name" value="PKD"/>
    <property type="match status" value="1"/>
</dbReference>
<dbReference type="eggNOG" id="COG4733">
    <property type="taxonomic scope" value="Bacteria"/>
</dbReference>
<dbReference type="Pfam" id="PF16738">
    <property type="entry name" value="CBM26"/>
    <property type="match status" value="1"/>
</dbReference>
<evidence type="ECO:0000313" key="3">
    <source>
        <dbReference type="EMBL" id="CDM67952.1"/>
    </source>
</evidence>
<dbReference type="KEGG" id="clt:CM240_0787"/>
<dbReference type="Gene3D" id="2.60.40.10">
    <property type="entry name" value="Immunoglobulins"/>
    <property type="match status" value="4"/>
</dbReference>
<feature type="domain" description="Cadherin" evidence="2">
    <location>
        <begin position="900"/>
        <end position="1037"/>
    </location>
</feature>
<gene>
    <name evidence="3" type="ORF">CM240_0787</name>
</gene>
<dbReference type="SMART" id="SM00642">
    <property type="entry name" value="Aamy"/>
    <property type="match status" value="1"/>
</dbReference>
<organism evidence="3 4">
    <name type="scientific">Clostridium bornimense</name>
    <dbReference type="NCBI Taxonomy" id="1216932"/>
    <lineage>
        <taxon>Bacteria</taxon>
        <taxon>Bacillati</taxon>
        <taxon>Bacillota</taxon>
        <taxon>Clostridia</taxon>
        <taxon>Eubacteriales</taxon>
        <taxon>Clostridiaceae</taxon>
        <taxon>Clostridium</taxon>
    </lineage>
</organism>
<dbReference type="PANTHER" id="PTHR10357:SF209">
    <property type="entry name" value="PERIPLASMIC ALPHA-AMYLASE"/>
    <property type="match status" value="1"/>
</dbReference>
<keyword evidence="4" id="KW-1185">Reference proteome</keyword>
<keyword evidence="1" id="KW-0732">Signal</keyword>
<dbReference type="eggNOG" id="COG0366">
    <property type="taxonomic scope" value="Bacteria"/>
</dbReference>
<dbReference type="RefSeq" id="WP_051483671.1">
    <property type="nucleotide sequence ID" value="NZ_HG917868.1"/>
</dbReference>
<dbReference type="InterPro" id="IPR022409">
    <property type="entry name" value="PKD/Chitinase_dom"/>
</dbReference>
<dbReference type="InterPro" id="IPR017853">
    <property type="entry name" value="GH"/>
</dbReference>
<dbReference type="Pfam" id="PF07495">
    <property type="entry name" value="Y_Y_Y"/>
    <property type="match status" value="1"/>
</dbReference>
<dbReference type="STRING" id="1216932.CM240_0787"/>
<dbReference type="GO" id="GO:0005509">
    <property type="term" value="F:calcium ion binding"/>
    <property type="evidence" value="ECO:0007669"/>
    <property type="project" value="InterPro"/>
</dbReference>
<evidence type="ECO:0000259" key="2">
    <source>
        <dbReference type="PROSITE" id="PS50268"/>
    </source>
</evidence>
<dbReference type="PATRIC" id="fig|1216932.3.peg.773"/>
<dbReference type="InterPro" id="IPR011123">
    <property type="entry name" value="Y_Y_Y"/>
</dbReference>
<dbReference type="EMBL" id="HG917868">
    <property type="protein sequence ID" value="CDM67952.1"/>
    <property type="molecule type" value="Genomic_DNA"/>
</dbReference>
<dbReference type="InterPro" id="IPR031965">
    <property type="entry name" value="CBM26"/>
</dbReference>
<dbReference type="Pfam" id="PF00128">
    <property type="entry name" value="Alpha-amylase"/>
    <property type="match status" value="1"/>
</dbReference>
<dbReference type="PANTHER" id="PTHR10357">
    <property type="entry name" value="ALPHA-AMYLASE FAMILY MEMBER"/>
    <property type="match status" value="1"/>
</dbReference>
<sequence>MKLKKLTSIITSTLLFASMFGNNFATASPNEVSNNTTESISQQSDSNVLKVNIDDNGSLTYAEPKVTNDENTQFSWDNATVYFVLTDRFNNGDTSNDHSYGRSLNQDGSVQSGYKENPGTFHGGDLKGLTKKLNEGYFTELGVNAIWITAPYEQMHGFTFGNTNNAQDGYGFPYYGYHGYWALDFTNMDANMGTAEEMEEFVDTAHSKGIRVVMDVVMNHLGYITAYDTNEYGFGKTVSNWKDYYYGDLKNLKGGDWEEANIYQNDSKWASNWYGGDFVRIAYPFDGYTGSKSGDDQTRCLYGLPDIKMESSTTVSTPPFLVNKWKKEGRYDEEMQKQNTFFQKSGLPKTPQNYVVQWLSDWVREYGIDGFRCDTAKHIPVSSWKELKTQANVALKEWRENNSDKPGANWDEDFWMTGEDWGHGVGKDHYFSNGFDSIINFTFPKSGFTTSTLESTFSDYANKINNDPSFNVLSYISSHDTDLGGRSDMIGAGNALLLTPGAAQIFYGDETNRQKQWTDFCANGYTDQPTRSDMNWDSLDQKVLSHWQKLGQFRNKHLSIGAGQHKKISDSPYTFSRTYQGEDGVVDNVICVIGASGSTTVDVSSVFGDGDTITDYYTGNTAVVSGGKVTFTAGTNGVILLESNSKKPAVNASPAGGDYYKKVSEGLEIKLTVGNADSGEYSINGGKKVSYKNGDKITIGKGEEFGSKTTVELFASNDEGEAAKTFTYIKKNPDDKFIEVHFKKTGWDNPSIYMYQGDGATAVQLTGKWPGVAMEKESAPNSSWYTYRIQGETNARVIFNINGGGTQEPGQQQPGYEASYEMWYTGSGLTSVCPSDYVNDEAELEVALSANKTSPVNEGETIKLTATAKNGTEPYTYKFKANGETLDSDENVCNWKPSKGTYTVQVTVTDAEGKTASSKSMEYVIEGEDNKLKVDDFTVSSKTVKVGETVNLSASASGGTGTIQYKFVTKKDNKETVISDYSTTKTATWTPAAAGEYELLVYVKDSDGNSDSDTASCTVEENNEEVVITTDKASPQVSGTSIKITAKADNAKEYRFSIYESNSGWSTLREYGTSNTVTWTPKSSGNYIIWVDVKDSKGNVTSGERNYVVKGKTVRVEETNTNIKYTGSWKTVSGDKYSGSTIKTTSQSGAKAEFTFTGTSISLIGPKDNTRGIAKVTIDGTVYTVDMYSSTSQPRVYMFQKKGLSSGKHTITIEYTGLSMTSDANATMGFDGVDIVDGDICELPGKRIEENNSNITYIGEWKTSNNAAHSGGSCKALNGNGSATFKFTGTGIRILAPTNKDKGLAKITIDGEYKLVSMYTANYKAKNVVYEVNSLPVGTHTIKIEYTGLTSSGSTGAAIVIDSVDIIEGDIVKAETKPTTKRIEEDNEKISYSGKWNILEYKDYSKGKALGTNTKGSKATFKFTGTGISIIAAKKANRGIAKVTIDGKVYSVDMYSNNFIPRTYVYSDKNLSSGTHTITIEYTGSANSSATGNTISIDGFDIIDGDIL</sequence>
<accession>W6S0Z4</accession>
<dbReference type="OrthoDB" id="9805159at2"/>